<gene>
    <name evidence="3" type="ORF">K239x_36300</name>
</gene>
<dbReference type="RefSeq" id="WP_145419431.1">
    <property type="nucleotide sequence ID" value="NZ_CP036526.1"/>
</dbReference>
<evidence type="ECO:0000313" key="3">
    <source>
        <dbReference type="EMBL" id="QDT11630.1"/>
    </source>
</evidence>
<feature type="chain" id="PRO_5021809515" evidence="2">
    <location>
        <begin position="21"/>
        <end position="344"/>
    </location>
</feature>
<evidence type="ECO:0000256" key="2">
    <source>
        <dbReference type="SAM" id="SignalP"/>
    </source>
</evidence>
<dbReference type="OrthoDB" id="255785at2"/>
<proteinExistence type="predicted"/>
<reference evidence="3 4" key="1">
    <citation type="submission" date="2019-02" db="EMBL/GenBank/DDBJ databases">
        <title>Deep-cultivation of Planctomycetes and their phenomic and genomic characterization uncovers novel biology.</title>
        <authorList>
            <person name="Wiegand S."/>
            <person name="Jogler M."/>
            <person name="Boedeker C."/>
            <person name="Pinto D."/>
            <person name="Vollmers J."/>
            <person name="Rivas-Marin E."/>
            <person name="Kohn T."/>
            <person name="Peeters S.H."/>
            <person name="Heuer A."/>
            <person name="Rast P."/>
            <person name="Oberbeckmann S."/>
            <person name="Bunk B."/>
            <person name="Jeske O."/>
            <person name="Meyerdierks A."/>
            <person name="Storesund J.E."/>
            <person name="Kallscheuer N."/>
            <person name="Luecker S."/>
            <person name="Lage O.M."/>
            <person name="Pohl T."/>
            <person name="Merkel B.J."/>
            <person name="Hornburger P."/>
            <person name="Mueller R.-W."/>
            <person name="Bruemmer F."/>
            <person name="Labrenz M."/>
            <person name="Spormann A.M."/>
            <person name="Op den Camp H."/>
            <person name="Overmann J."/>
            <person name="Amann R."/>
            <person name="Jetten M.S.M."/>
            <person name="Mascher T."/>
            <person name="Medema M.H."/>
            <person name="Devos D.P."/>
            <person name="Kaster A.-K."/>
            <person name="Ovreas L."/>
            <person name="Rohde M."/>
            <person name="Galperin M.Y."/>
            <person name="Jogler C."/>
        </authorList>
    </citation>
    <scope>NUCLEOTIDE SEQUENCE [LARGE SCALE GENOMIC DNA]</scope>
    <source>
        <strain evidence="3 4">K23_9</strain>
    </source>
</reference>
<sequence precursor="true">MRQNVVGVLAVLLLAPFLCGCQQTSLTGQSPLTPVQSAGTLSPVRTTSGLGPMGGSLRVPPPPTGGFSVPNNHMGGTMSSNQLGSTQSYSGQPSLGPNPLGPSIGSGLANRQSAPSNIQPSGWVESGSAASGPMQMASSGSFGVNQPLQANAQRPQSGGMRVIDLTQAPAPPGYSPAAGSYQAPVGQFANQSNQNWQGNGFQNTAAQFNNVAPAGFNSQSQANFNSPVANAFQQTGVNQGGGGFQQAGAFRPSTETNSSFGTQFISGQPTFNGRPSETIASVPRVNQLMPSQIQTREFELKPSPLAPSFSGVSNFEDKPPSTEPIGSGFQSSGDNLPWRRPDMQ</sequence>
<evidence type="ECO:0000256" key="1">
    <source>
        <dbReference type="SAM" id="MobiDB-lite"/>
    </source>
</evidence>
<feature type="signal peptide" evidence="2">
    <location>
        <begin position="1"/>
        <end position="20"/>
    </location>
</feature>
<dbReference type="AlphaFoldDB" id="A0A517NWW9"/>
<name>A0A517NWW9_9BACT</name>
<dbReference type="PROSITE" id="PS51257">
    <property type="entry name" value="PROKAR_LIPOPROTEIN"/>
    <property type="match status" value="1"/>
</dbReference>
<feature type="compositionally biased region" description="Polar residues" evidence="1">
    <location>
        <begin position="28"/>
        <end position="49"/>
    </location>
</feature>
<keyword evidence="2" id="KW-0732">Signal</keyword>
<feature type="region of interest" description="Disordered" evidence="1">
    <location>
        <begin position="28"/>
        <end position="157"/>
    </location>
</feature>
<organism evidence="3 4">
    <name type="scientific">Stieleria marina</name>
    <dbReference type="NCBI Taxonomy" id="1930275"/>
    <lineage>
        <taxon>Bacteria</taxon>
        <taxon>Pseudomonadati</taxon>
        <taxon>Planctomycetota</taxon>
        <taxon>Planctomycetia</taxon>
        <taxon>Pirellulales</taxon>
        <taxon>Pirellulaceae</taxon>
        <taxon>Stieleria</taxon>
    </lineage>
</organism>
<evidence type="ECO:0000313" key="4">
    <source>
        <dbReference type="Proteomes" id="UP000319817"/>
    </source>
</evidence>
<feature type="compositionally biased region" description="Polar residues" evidence="1">
    <location>
        <begin position="109"/>
        <end position="120"/>
    </location>
</feature>
<dbReference type="EMBL" id="CP036526">
    <property type="protein sequence ID" value="QDT11630.1"/>
    <property type="molecule type" value="Genomic_DNA"/>
</dbReference>
<feature type="region of interest" description="Disordered" evidence="1">
    <location>
        <begin position="298"/>
        <end position="344"/>
    </location>
</feature>
<keyword evidence="4" id="KW-1185">Reference proteome</keyword>
<accession>A0A517NWW9</accession>
<feature type="compositionally biased region" description="Polar residues" evidence="1">
    <location>
        <begin position="77"/>
        <end position="95"/>
    </location>
</feature>
<protein>
    <submittedName>
        <fullName evidence="3">Uncharacterized protein</fullName>
    </submittedName>
</protein>
<feature type="compositionally biased region" description="Polar residues" evidence="1">
    <location>
        <begin position="136"/>
        <end position="156"/>
    </location>
</feature>
<dbReference type="Proteomes" id="UP000319817">
    <property type="component" value="Chromosome"/>
</dbReference>